<keyword evidence="4 12" id="KW-0489">Methyltransferase</keyword>
<keyword evidence="6" id="KW-0227">DNA damage</keyword>
<evidence type="ECO:0000256" key="4">
    <source>
        <dbReference type="ARBA" id="ARBA00022603"/>
    </source>
</evidence>
<evidence type="ECO:0000256" key="1">
    <source>
        <dbReference type="ARBA" id="ARBA00001286"/>
    </source>
</evidence>
<dbReference type="InterPro" id="IPR036217">
    <property type="entry name" value="MethylDNA_cys_MeTrfase_DNAb"/>
</dbReference>
<feature type="domain" description="HTH araC/xylS-type" evidence="11">
    <location>
        <begin position="30"/>
        <end position="127"/>
    </location>
</feature>
<protein>
    <recommendedName>
        <fullName evidence="3">methylated-DNA--[protein]-cysteine S-methyltransferase</fullName>
        <ecNumber evidence="3">2.1.1.63</ecNumber>
    </recommendedName>
</protein>
<dbReference type="Gene3D" id="1.10.10.10">
    <property type="entry name" value="Winged helix-like DNA-binding domain superfamily/Winged helix DNA-binding domain"/>
    <property type="match status" value="1"/>
</dbReference>
<dbReference type="Gene3D" id="1.10.10.60">
    <property type="entry name" value="Homeodomain-like"/>
    <property type="match status" value="1"/>
</dbReference>
<dbReference type="InterPro" id="IPR036631">
    <property type="entry name" value="MGMT_N_sf"/>
</dbReference>
<dbReference type="InterPro" id="IPR014048">
    <property type="entry name" value="MethylDNA_cys_MeTrfase_DNA-bd"/>
</dbReference>
<keyword evidence="8" id="KW-0804">Transcription</keyword>
<evidence type="ECO:0000256" key="6">
    <source>
        <dbReference type="ARBA" id="ARBA00022763"/>
    </source>
</evidence>
<dbReference type="InterPro" id="IPR036388">
    <property type="entry name" value="WH-like_DNA-bd_sf"/>
</dbReference>
<dbReference type="SMART" id="SM00342">
    <property type="entry name" value="HTH_ARAC"/>
    <property type="match status" value="1"/>
</dbReference>
<dbReference type="GO" id="GO:0006281">
    <property type="term" value="P:DNA repair"/>
    <property type="evidence" value="ECO:0007669"/>
    <property type="project" value="UniProtKB-KW"/>
</dbReference>
<comment type="similarity">
    <text evidence="2">Belongs to the MGMT family.</text>
</comment>
<sequence>MAGAASSSVLSAEDFEALRKFRADAYAPVGKAIDFLVERFENPPSLEETAAQVGMSPAHFQRVFKAGAGVSPKRFLQYLAAGEARRAMGEGASVLEASYCAGLSGPSRLHDLFLVAEAMTPGAYRNKGAGETIRYARVPGPFGEALMGATDKGVCWLSFIAGVGYARALAEMKGDWPAAVYVEDPAFVGPLAARAFAFARGLRLDRPLGLHVQGTNFQLKVWEALLRIPLGETATYGDIARALDAPRASRAVGAAVGANMISLLIPCHRVILSTGVVHNYRWGAARKKALLAIESALARPATTAA</sequence>
<evidence type="ECO:0000256" key="8">
    <source>
        <dbReference type="ARBA" id="ARBA00023163"/>
    </source>
</evidence>
<reference evidence="12 13" key="1">
    <citation type="submission" date="2017-07" db="EMBL/GenBank/DDBJ databases">
        <authorList>
            <person name="Sun Z.S."/>
            <person name="Albrecht U."/>
            <person name="Echele G."/>
            <person name="Lee C.C."/>
        </authorList>
    </citation>
    <scope>NUCLEOTIDE SEQUENCE [LARGE SCALE GENOMIC DNA]</scope>
    <source>
        <strain evidence="12 13">CGMCC 1.12710</strain>
    </source>
</reference>
<accession>A0A239PQD2</accession>
<dbReference type="PANTHER" id="PTHR10815">
    <property type="entry name" value="METHYLATED-DNA--PROTEIN-CYSTEINE METHYLTRANSFERASE"/>
    <property type="match status" value="1"/>
</dbReference>
<keyword evidence="9" id="KW-0234">DNA repair</keyword>
<dbReference type="FunFam" id="1.10.10.10:FF:000214">
    <property type="entry name" value="Methylated-DNA--protein-cysteine methyltransferase"/>
    <property type="match status" value="1"/>
</dbReference>
<dbReference type="SUPFAM" id="SSF53155">
    <property type="entry name" value="Methylated DNA-protein cysteine methyltransferase domain"/>
    <property type="match status" value="1"/>
</dbReference>
<keyword evidence="13" id="KW-1185">Reference proteome</keyword>
<dbReference type="OrthoDB" id="9802228at2"/>
<dbReference type="SUPFAM" id="SSF46767">
    <property type="entry name" value="Methylated DNA-protein cysteine methyltransferase, C-terminal domain"/>
    <property type="match status" value="1"/>
</dbReference>
<dbReference type="InterPro" id="IPR009057">
    <property type="entry name" value="Homeodomain-like_sf"/>
</dbReference>
<evidence type="ECO:0000313" key="12">
    <source>
        <dbReference type="EMBL" id="SNT72491.1"/>
    </source>
</evidence>
<evidence type="ECO:0000256" key="5">
    <source>
        <dbReference type="ARBA" id="ARBA00022679"/>
    </source>
</evidence>
<evidence type="ECO:0000256" key="9">
    <source>
        <dbReference type="ARBA" id="ARBA00023204"/>
    </source>
</evidence>
<name>A0A239PQD2_9PROT</name>
<dbReference type="EC" id="2.1.1.63" evidence="3"/>
<keyword evidence="7" id="KW-0805">Transcription regulation</keyword>
<evidence type="ECO:0000256" key="10">
    <source>
        <dbReference type="ARBA" id="ARBA00049348"/>
    </source>
</evidence>
<dbReference type="PROSITE" id="PS00374">
    <property type="entry name" value="MGMT"/>
    <property type="match status" value="1"/>
</dbReference>
<dbReference type="InterPro" id="IPR018060">
    <property type="entry name" value="HTH_AraC"/>
</dbReference>
<dbReference type="CDD" id="cd06445">
    <property type="entry name" value="ATase"/>
    <property type="match status" value="1"/>
</dbReference>
<dbReference type="AlphaFoldDB" id="A0A239PQD2"/>
<keyword evidence="5 12" id="KW-0808">Transferase</keyword>
<evidence type="ECO:0000256" key="2">
    <source>
        <dbReference type="ARBA" id="ARBA00008711"/>
    </source>
</evidence>
<dbReference type="PROSITE" id="PS01124">
    <property type="entry name" value="HTH_ARAC_FAMILY_2"/>
    <property type="match status" value="1"/>
</dbReference>
<dbReference type="InterPro" id="IPR001497">
    <property type="entry name" value="MethylDNA_cys_MeTrfase_AS"/>
</dbReference>
<dbReference type="Pfam" id="PF01035">
    <property type="entry name" value="DNA_binding_1"/>
    <property type="match status" value="1"/>
</dbReference>
<evidence type="ECO:0000256" key="7">
    <source>
        <dbReference type="ARBA" id="ARBA00023015"/>
    </source>
</evidence>
<dbReference type="GO" id="GO:0003908">
    <property type="term" value="F:methylated-DNA-[protein]-cysteine S-methyltransferase activity"/>
    <property type="evidence" value="ECO:0007669"/>
    <property type="project" value="UniProtKB-EC"/>
</dbReference>
<dbReference type="Proteomes" id="UP000198346">
    <property type="component" value="Unassembled WGS sequence"/>
</dbReference>
<dbReference type="PANTHER" id="PTHR10815:SF13">
    <property type="entry name" value="METHYLATED-DNA--PROTEIN-CYSTEINE METHYLTRANSFERASE"/>
    <property type="match status" value="1"/>
</dbReference>
<comment type="catalytic activity">
    <reaction evidence="1">
        <text>a 4-O-methyl-thymidine in DNA + L-cysteinyl-[protein] = a thymidine in DNA + S-methyl-L-cysteinyl-[protein]</text>
        <dbReference type="Rhea" id="RHEA:53428"/>
        <dbReference type="Rhea" id="RHEA-COMP:10131"/>
        <dbReference type="Rhea" id="RHEA-COMP:10132"/>
        <dbReference type="Rhea" id="RHEA-COMP:13555"/>
        <dbReference type="Rhea" id="RHEA-COMP:13556"/>
        <dbReference type="ChEBI" id="CHEBI:29950"/>
        <dbReference type="ChEBI" id="CHEBI:82612"/>
        <dbReference type="ChEBI" id="CHEBI:137386"/>
        <dbReference type="ChEBI" id="CHEBI:137387"/>
        <dbReference type="EC" id="2.1.1.63"/>
    </reaction>
</comment>
<evidence type="ECO:0000259" key="11">
    <source>
        <dbReference type="PROSITE" id="PS01124"/>
    </source>
</evidence>
<dbReference type="GO" id="GO:0043565">
    <property type="term" value="F:sequence-specific DNA binding"/>
    <property type="evidence" value="ECO:0007669"/>
    <property type="project" value="InterPro"/>
</dbReference>
<dbReference type="Pfam" id="PF12833">
    <property type="entry name" value="HTH_18"/>
    <property type="match status" value="1"/>
</dbReference>
<gene>
    <name evidence="12" type="ORF">SAMN06297382_1538</name>
</gene>
<dbReference type="EMBL" id="FZQA01000002">
    <property type="protein sequence ID" value="SNT72491.1"/>
    <property type="molecule type" value="Genomic_DNA"/>
</dbReference>
<dbReference type="SUPFAM" id="SSF46689">
    <property type="entry name" value="Homeodomain-like"/>
    <property type="match status" value="1"/>
</dbReference>
<dbReference type="NCBIfam" id="TIGR00589">
    <property type="entry name" value="ogt"/>
    <property type="match status" value="1"/>
</dbReference>
<proteinExistence type="inferred from homology"/>
<dbReference type="Gene3D" id="3.30.160.70">
    <property type="entry name" value="Methylated DNA-protein cysteine methyltransferase domain"/>
    <property type="match status" value="1"/>
</dbReference>
<organism evidence="12 13">
    <name type="scientific">Amphiplicatus metriothermophilus</name>
    <dbReference type="NCBI Taxonomy" id="1519374"/>
    <lineage>
        <taxon>Bacteria</taxon>
        <taxon>Pseudomonadati</taxon>
        <taxon>Pseudomonadota</taxon>
        <taxon>Alphaproteobacteria</taxon>
        <taxon>Parvularculales</taxon>
        <taxon>Parvularculaceae</taxon>
        <taxon>Amphiplicatus</taxon>
    </lineage>
</organism>
<evidence type="ECO:0000256" key="3">
    <source>
        <dbReference type="ARBA" id="ARBA00011918"/>
    </source>
</evidence>
<dbReference type="GO" id="GO:0003700">
    <property type="term" value="F:DNA-binding transcription factor activity"/>
    <property type="evidence" value="ECO:0007669"/>
    <property type="project" value="InterPro"/>
</dbReference>
<comment type="catalytic activity">
    <reaction evidence="10">
        <text>a 6-O-methyl-2'-deoxyguanosine in DNA + L-cysteinyl-[protein] = S-methyl-L-cysteinyl-[protein] + a 2'-deoxyguanosine in DNA</text>
        <dbReference type="Rhea" id="RHEA:24000"/>
        <dbReference type="Rhea" id="RHEA-COMP:10131"/>
        <dbReference type="Rhea" id="RHEA-COMP:10132"/>
        <dbReference type="Rhea" id="RHEA-COMP:11367"/>
        <dbReference type="Rhea" id="RHEA-COMP:11368"/>
        <dbReference type="ChEBI" id="CHEBI:29950"/>
        <dbReference type="ChEBI" id="CHEBI:82612"/>
        <dbReference type="ChEBI" id="CHEBI:85445"/>
        <dbReference type="ChEBI" id="CHEBI:85448"/>
        <dbReference type="EC" id="2.1.1.63"/>
    </reaction>
</comment>
<evidence type="ECO:0000313" key="13">
    <source>
        <dbReference type="Proteomes" id="UP000198346"/>
    </source>
</evidence>
<dbReference type="GO" id="GO:0032259">
    <property type="term" value="P:methylation"/>
    <property type="evidence" value="ECO:0007669"/>
    <property type="project" value="UniProtKB-KW"/>
</dbReference>